<dbReference type="RefSeq" id="WP_358477648.1">
    <property type="nucleotide sequence ID" value="NZ_JBEZAE010000012.1"/>
</dbReference>
<proteinExistence type="predicted"/>
<feature type="compositionally biased region" description="Gly residues" evidence="1">
    <location>
        <begin position="36"/>
        <end position="74"/>
    </location>
</feature>
<evidence type="ECO:0000259" key="2">
    <source>
        <dbReference type="Pfam" id="PF16640"/>
    </source>
</evidence>
<reference evidence="3 4" key="1">
    <citation type="submission" date="2024-06" db="EMBL/GenBank/DDBJ databases">
        <title>The Natural Products Discovery Center: Release of the First 8490 Sequenced Strains for Exploring Actinobacteria Biosynthetic Diversity.</title>
        <authorList>
            <person name="Kalkreuter E."/>
            <person name="Kautsar S.A."/>
            <person name="Yang D."/>
            <person name="Bader C.D."/>
            <person name="Teijaro C.N."/>
            <person name="Fluegel L."/>
            <person name="Davis C.M."/>
            <person name="Simpson J.R."/>
            <person name="Lauterbach L."/>
            <person name="Steele A.D."/>
            <person name="Gui C."/>
            <person name="Meng S."/>
            <person name="Li G."/>
            <person name="Viehrig K."/>
            <person name="Ye F."/>
            <person name="Su P."/>
            <person name="Kiefer A.F."/>
            <person name="Nichols A."/>
            <person name="Cepeda A.J."/>
            <person name="Yan W."/>
            <person name="Fan B."/>
            <person name="Jiang Y."/>
            <person name="Adhikari A."/>
            <person name="Zheng C.-J."/>
            <person name="Schuster L."/>
            <person name="Cowan T.M."/>
            <person name="Smanski M.J."/>
            <person name="Chevrette M.G."/>
            <person name="De Carvalho L.P.S."/>
            <person name="Shen B."/>
        </authorList>
    </citation>
    <scope>NUCLEOTIDE SEQUENCE [LARGE SCALE GENOMIC DNA]</scope>
    <source>
        <strain evidence="3 4">NPDC045974</strain>
    </source>
</reference>
<feature type="compositionally biased region" description="Polar residues" evidence="1">
    <location>
        <begin position="1"/>
        <end position="12"/>
    </location>
</feature>
<evidence type="ECO:0000256" key="1">
    <source>
        <dbReference type="SAM" id="MobiDB-lite"/>
    </source>
</evidence>
<accession>A0ABV3CC50</accession>
<dbReference type="InterPro" id="IPR013783">
    <property type="entry name" value="Ig-like_fold"/>
</dbReference>
<feature type="compositionally biased region" description="Basic residues" evidence="1">
    <location>
        <begin position="19"/>
        <end position="30"/>
    </location>
</feature>
<dbReference type="Pfam" id="PF16640">
    <property type="entry name" value="Big_3_5"/>
    <property type="match status" value="1"/>
</dbReference>
<gene>
    <name evidence="3" type="ORF">AB0A88_19700</name>
</gene>
<keyword evidence="4" id="KW-1185">Reference proteome</keyword>
<evidence type="ECO:0000313" key="3">
    <source>
        <dbReference type="EMBL" id="MEU7072347.1"/>
    </source>
</evidence>
<dbReference type="Proteomes" id="UP001551329">
    <property type="component" value="Unassembled WGS sequence"/>
</dbReference>
<feature type="compositionally biased region" description="Low complexity" evidence="1">
    <location>
        <begin position="224"/>
        <end position="236"/>
    </location>
</feature>
<name>A0ABV3CC50_9ACTN</name>
<comment type="caution">
    <text evidence="3">The sequence shown here is derived from an EMBL/GenBank/DDBJ whole genome shotgun (WGS) entry which is preliminary data.</text>
</comment>
<feature type="region of interest" description="Disordered" evidence="1">
    <location>
        <begin position="205"/>
        <end position="236"/>
    </location>
</feature>
<dbReference type="InterPro" id="IPR032109">
    <property type="entry name" value="Big_3_5"/>
</dbReference>
<sequence>MCPWRTSRQSARTPGGRSCRLRGRRRRRHTGLPNPGSGGAGGNGGRGGNGGGGGGSGGGDLDNLPGAGGGGGSGHADAGATDPRLESGVNRGDGRAVITWRYDTTLALTVHTTRSPVGRPVIVTTEVTSAAGGTPTGPVVLLDGDTPLGSAPLTVGRAVLRAPALKPGSHAISARYEGDALHHPGSTPEPLLVTVGSGRPCQKGTHEGLLTGSAGYTSAPEAQGPVVRGPGRGPCR</sequence>
<protein>
    <submittedName>
        <fullName evidence="3">Ig-like domain-containing protein</fullName>
    </submittedName>
</protein>
<organism evidence="3 4">
    <name type="scientific">Streptomyces narbonensis</name>
    <dbReference type="NCBI Taxonomy" id="67333"/>
    <lineage>
        <taxon>Bacteria</taxon>
        <taxon>Bacillati</taxon>
        <taxon>Actinomycetota</taxon>
        <taxon>Actinomycetes</taxon>
        <taxon>Kitasatosporales</taxon>
        <taxon>Streptomycetaceae</taxon>
        <taxon>Streptomyces</taxon>
    </lineage>
</organism>
<evidence type="ECO:0000313" key="4">
    <source>
        <dbReference type="Proteomes" id="UP001551329"/>
    </source>
</evidence>
<dbReference type="EMBL" id="JBEZAE010000012">
    <property type="protein sequence ID" value="MEU7072347.1"/>
    <property type="molecule type" value="Genomic_DNA"/>
</dbReference>
<feature type="domain" description="Bacterial Ig-like" evidence="2">
    <location>
        <begin position="109"/>
        <end position="195"/>
    </location>
</feature>
<feature type="region of interest" description="Disordered" evidence="1">
    <location>
        <begin position="1"/>
        <end position="91"/>
    </location>
</feature>
<dbReference type="Gene3D" id="2.60.40.10">
    <property type="entry name" value="Immunoglobulins"/>
    <property type="match status" value="1"/>
</dbReference>